<dbReference type="Proteomes" id="UP000199343">
    <property type="component" value="Unassembled WGS sequence"/>
</dbReference>
<organism evidence="1 3">
    <name type="scientific">Micromonospora peucetia</name>
    <dbReference type="NCBI Taxonomy" id="47871"/>
    <lineage>
        <taxon>Bacteria</taxon>
        <taxon>Bacillati</taxon>
        <taxon>Actinomycetota</taxon>
        <taxon>Actinomycetes</taxon>
        <taxon>Micromonosporales</taxon>
        <taxon>Micromonosporaceae</taxon>
        <taxon>Micromonospora</taxon>
    </lineage>
</organism>
<dbReference type="RefSeq" id="WP_245716174.1">
    <property type="nucleotide sequence ID" value="NZ_CP109071.1"/>
</dbReference>
<dbReference type="Proteomes" id="UP001334804">
    <property type="component" value="Chromosome"/>
</dbReference>
<proteinExistence type="predicted"/>
<dbReference type="EMBL" id="CP109071">
    <property type="protein sequence ID" value="WSA35898.1"/>
    <property type="molecule type" value="Genomic_DNA"/>
</dbReference>
<keyword evidence="4" id="KW-1185">Reference proteome</keyword>
<protein>
    <submittedName>
        <fullName evidence="1">Uncharacterized protein</fullName>
    </submittedName>
</protein>
<evidence type="ECO:0000313" key="2">
    <source>
        <dbReference type="EMBL" id="WSA35898.1"/>
    </source>
</evidence>
<reference evidence="2 4" key="2">
    <citation type="submission" date="2022-10" db="EMBL/GenBank/DDBJ databases">
        <title>The complete genomes of actinobacterial strains from the NBC collection.</title>
        <authorList>
            <person name="Joergensen T.S."/>
            <person name="Alvarez Arevalo M."/>
            <person name="Sterndorff E.B."/>
            <person name="Faurdal D."/>
            <person name="Vuksanovic O."/>
            <person name="Mourched A.-S."/>
            <person name="Charusanti P."/>
            <person name="Shaw S."/>
            <person name="Blin K."/>
            <person name="Weber T."/>
        </authorList>
    </citation>
    <scope>NUCLEOTIDE SEQUENCE [LARGE SCALE GENOMIC DNA]</scope>
    <source>
        <strain evidence="2 4">NBC 01809</strain>
    </source>
</reference>
<dbReference type="AlphaFoldDB" id="A0A1C6W4Q3"/>
<reference evidence="1 3" key="1">
    <citation type="submission" date="2016-06" db="EMBL/GenBank/DDBJ databases">
        <authorList>
            <person name="Kjaerup R.B."/>
            <person name="Dalgaard T.S."/>
            <person name="Juul-Madsen H.R."/>
        </authorList>
    </citation>
    <scope>NUCLEOTIDE SEQUENCE [LARGE SCALE GENOMIC DNA]</scope>
    <source>
        <strain evidence="1 3">DSM 43363</strain>
    </source>
</reference>
<evidence type="ECO:0000313" key="3">
    <source>
        <dbReference type="Proteomes" id="UP000199343"/>
    </source>
</evidence>
<evidence type="ECO:0000313" key="1">
    <source>
        <dbReference type="EMBL" id="SCL73498.1"/>
    </source>
</evidence>
<accession>A0A1C6W4Q3</accession>
<name>A0A1C6W4Q3_9ACTN</name>
<gene>
    <name evidence="1" type="ORF">GA0070608_5784</name>
    <name evidence="2" type="ORF">OIE14_00575</name>
</gene>
<dbReference type="EMBL" id="FMIC01000002">
    <property type="protein sequence ID" value="SCL73498.1"/>
    <property type="molecule type" value="Genomic_DNA"/>
</dbReference>
<evidence type="ECO:0000313" key="4">
    <source>
        <dbReference type="Proteomes" id="UP001334804"/>
    </source>
</evidence>
<sequence length="56" mass="5869">MTSVGRAIFASLSRATRDPLGAPRRRALPTATAIYLEPDIDRQAAFTGAATPGPIT</sequence>